<evidence type="ECO:0000256" key="2">
    <source>
        <dbReference type="ARBA" id="ARBA00023015"/>
    </source>
</evidence>
<evidence type="ECO:0000313" key="8">
    <source>
        <dbReference type="EMBL" id="KAF2245593.1"/>
    </source>
</evidence>
<dbReference type="GO" id="GO:0003677">
    <property type="term" value="F:DNA binding"/>
    <property type="evidence" value="ECO:0007669"/>
    <property type="project" value="UniProtKB-KW"/>
</dbReference>
<dbReference type="InterPro" id="IPR001138">
    <property type="entry name" value="Zn2Cys6_DnaBD"/>
</dbReference>
<keyword evidence="1" id="KW-0479">Metal-binding</keyword>
<name>A0A6A6I7T8_9PLEO</name>
<keyword evidence="3" id="KW-0238">DNA-binding</keyword>
<dbReference type="GO" id="GO:0000981">
    <property type="term" value="F:DNA-binding transcription factor activity, RNA polymerase II-specific"/>
    <property type="evidence" value="ECO:0007669"/>
    <property type="project" value="InterPro"/>
</dbReference>
<evidence type="ECO:0000259" key="7">
    <source>
        <dbReference type="PROSITE" id="PS50048"/>
    </source>
</evidence>
<evidence type="ECO:0000256" key="4">
    <source>
        <dbReference type="ARBA" id="ARBA00023163"/>
    </source>
</evidence>
<evidence type="ECO:0000256" key="1">
    <source>
        <dbReference type="ARBA" id="ARBA00022723"/>
    </source>
</evidence>
<dbReference type="Pfam" id="PF00172">
    <property type="entry name" value="Zn_clus"/>
    <property type="match status" value="1"/>
</dbReference>
<sequence>MDSIFASADFSSQSPAATRRLSASSAAPLKLRDSCDACAASKVKCHKEKPVCSRCAKRNIPCKYVATKRAGRKHENRLSGTSSGAPSLNAQVTASHALAGSNWPITPSTASGSDYFTSSNTIEASLGLDACGSSSEAFSSLLSPVDASIFSTLHDLDTDFDSFFASPLPLPIPETGTENADPDLLGESRFFSGGNTPNSASAAKPVRIDDTLTVLEEAVGELPSFFNHRSPSSDGRLSGVDRPPSQGSSVPPHSCCCLMRALELLRKLFPAPSASCRIAKKDAFDNRNQNPTVQAVIAENESTISALNDMLECPCSEDGYLLAIISLVVFKVMGWYAAAAGRAPANEDDGEVSVPTGRSSRSSSVHREQVLQRPEVVGNYRLGGKDSDRMAAQLVLSELHRVQRLINRLSEKLKVKVSCEGLETPNSAASGQIARTFSNPTLPFSPAMLDHLDTDLRRRLRALSLDIVETLRRDS</sequence>
<evidence type="ECO:0000256" key="6">
    <source>
        <dbReference type="SAM" id="MobiDB-lite"/>
    </source>
</evidence>
<feature type="compositionally biased region" description="Low complexity" evidence="6">
    <location>
        <begin position="14"/>
        <end position="27"/>
    </location>
</feature>
<gene>
    <name evidence="8" type="ORF">BU26DRAFT_607809</name>
</gene>
<organism evidence="8 9">
    <name type="scientific">Trematosphaeria pertusa</name>
    <dbReference type="NCBI Taxonomy" id="390896"/>
    <lineage>
        <taxon>Eukaryota</taxon>
        <taxon>Fungi</taxon>
        <taxon>Dikarya</taxon>
        <taxon>Ascomycota</taxon>
        <taxon>Pezizomycotina</taxon>
        <taxon>Dothideomycetes</taxon>
        <taxon>Pleosporomycetidae</taxon>
        <taxon>Pleosporales</taxon>
        <taxon>Massarineae</taxon>
        <taxon>Trematosphaeriaceae</taxon>
        <taxon>Trematosphaeria</taxon>
    </lineage>
</organism>
<dbReference type="SMART" id="SM00066">
    <property type="entry name" value="GAL4"/>
    <property type="match status" value="1"/>
</dbReference>
<dbReference type="EMBL" id="ML987200">
    <property type="protein sequence ID" value="KAF2245593.1"/>
    <property type="molecule type" value="Genomic_DNA"/>
</dbReference>
<dbReference type="CDD" id="cd00067">
    <property type="entry name" value="GAL4"/>
    <property type="match status" value="1"/>
</dbReference>
<feature type="region of interest" description="Disordered" evidence="6">
    <location>
        <begin position="225"/>
        <end position="251"/>
    </location>
</feature>
<dbReference type="PANTHER" id="PTHR31069:SF31">
    <property type="entry name" value="MONODICTYPHENONE CLUSTER TRANSCRIPTION FACTOR-RELATED"/>
    <property type="match status" value="1"/>
</dbReference>
<keyword evidence="5" id="KW-0539">Nucleus</keyword>
<reference evidence="8" key="1">
    <citation type="journal article" date="2020" name="Stud. Mycol.">
        <title>101 Dothideomycetes genomes: a test case for predicting lifestyles and emergence of pathogens.</title>
        <authorList>
            <person name="Haridas S."/>
            <person name="Albert R."/>
            <person name="Binder M."/>
            <person name="Bloem J."/>
            <person name="Labutti K."/>
            <person name="Salamov A."/>
            <person name="Andreopoulos B."/>
            <person name="Baker S."/>
            <person name="Barry K."/>
            <person name="Bills G."/>
            <person name="Bluhm B."/>
            <person name="Cannon C."/>
            <person name="Castanera R."/>
            <person name="Culley D."/>
            <person name="Daum C."/>
            <person name="Ezra D."/>
            <person name="Gonzalez J."/>
            <person name="Henrissat B."/>
            <person name="Kuo A."/>
            <person name="Liang C."/>
            <person name="Lipzen A."/>
            <person name="Lutzoni F."/>
            <person name="Magnuson J."/>
            <person name="Mondo S."/>
            <person name="Nolan M."/>
            <person name="Ohm R."/>
            <person name="Pangilinan J."/>
            <person name="Park H.-J."/>
            <person name="Ramirez L."/>
            <person name="Alfaro M."/>
            <person name="Sun H."/>
            <person name="Tritt A."/>
            <person name="Yoshinaga Y."/>
            <person name="Zwiers L.-H."/>
            <person name="Turgeon B."/>
            <person name="Goodwin S."/>
            <person name="Spatafora J."/>
            <person name="Crous P."/>
            <person name="Grigoriev I."/>
        </authorList>
    </citation>
    <scope>NUCLEOTIDE SEQUENCE</scope>
    <source>
        <strain evidence="8">CBS 122368</strain>
    </source>
</reference>
<dbReference type="InterPro" id="IPR050675">
    <property type="entry name" value="OAF3"/>
</dbReference>
<evidence type="ECO:0000313" key="9">
    <source>
        <dbReference type="Proteomes" id="UP000800094"/>
    </source>
</evidence>
<dbReference type="GeneID" id="54589118"/>
<proteinExistence type="predicted"/>
<feature type="region of interest" description="Disordered" evidence="6">
    <location>
        <begin position="1"/>
        <end position="27"/>
    </location>
</feature>
<dbReference type="GO" id="GO:0005634">
    <property type="term" value="C:nucleus"/>
    <property type="evidence" value="ECO:0007669"/>
    <property type="project" value="InterPro"/>
</dbReference>
<dbReference type="GO" id="GO:0008270">
    <property type="term" value="F:zinc ion binding"/>
    <property type="evidence" value="ECO:0007669"/>
    <property type="project" value="InterPro"/>
</dbReference>
<dbReference type="InterPro" id="IPR013700">
    <property type="entry name" value="AflR"/>
</dbReference>
<dbReference type="PRINTS" id="PR00755">
    <property type="entry name" value="AFLATOXINBRP"/>
</dbReference>
<accession>A0A6A6I7T8</accession>
<protein>
    <recommendedName>
        <fullName evidence="7">Zn(2)-C6 fungal-type domain-containing protein</fullName>
    </recommendedName>
</protein>
<dbReference type="OrthoDB" id="2328572at2759"/>
<dbReference type="GO" id="GO:0045122">
    <property type="term" value="P:aflatoxin biosynthetic process"/>
    <property type="evidence" value="ECO:0007669"/>
    <property type="project" value="InterPro"/>
</dbReference>
<dbReference type="InterPro" id="IPR036864">
    <property type="entry name" value="Zn2-C6_fun-type_DNA-bd_sf"/>
</dbReference>
<feature type="domain" description="Zn(2)-C6 fungal-type" evidence="7">
    <location>
        <begin position="34"/>
        <end position="64"/>
    </location>
</feature>
<feature type="region of interest" description="Disordered" evidence="6">
    <location>
        <begin position="345"/>
        <end position="368"/>
    </location>
</feature>
<dbReference type="Gene3D" id="4.10.240.10">
    <property type="entry name" value="Zn(2)-C6 fungal-type DNA-binding domain"/>
    <property type="match status" value="1"/>
</dbReference>
<dbReference type="AlphaFoldDB" id="A0A6A6I7T8"/>
<dbReference type="PROSITE" id="PS00463">
    <property type="entry name" value="ZN2_CY6_FUNGAL_1"/>
    <property type="match status" value="1"/>
</dbReference>
<dbReference type="RefSeq" id="XP_033680597.1">
    <property type="nucleotide sequence ID" value="XM_033835788.1"/>
</dbReference>
<dbReference type="PANTHER" id="PTHR31069">
    <property type="entry name" value="OLEATE-ACTIVATED TRANSCRIPTION FACTOR 1-RELATED"/>
    <property type="match status" value="1"/>
</dbReference>
<dbReference type="Pfam" id="PF08493">
    <property type="entry name" value="AflR"/>
    <property type="match status" value="1"/>
</dbReference>
<dbReference type="Proteomes" id="UP000800094">
    <property type="component" value="Unassembled WGS sequence"/>
</dbReference>
<keyword evidence="4" id="KW-0804">Transcription</keyword>
<keyword evidence="9" id="KW-1185">Reference proteome</keyword>
<evidence type="ECO:0000256" key="3">
    <source>
        <dbReference type="ARBA" id="ARBA00023125"/>
    </source>
</evidence>
<evidence type="ECO:0000256" key="5">
    <source>
        <dbReference type="ARBA" id="ARBA00023242"/>
    </source>
</evidence>
<keyword evidence="2" id="KW-0805">Transcription regulation</keyword>
<dbReference type="PROSITE" id="PS50048">
    <property type="entry name" value="ZN2_CY6_FUNGAL_2"/>
    <property type="match status" value="1"/>
</dbReference>
<dbReference type="SUPFAM" id="SSF57701">
    <property type="entry name" value="Zn2/Cys6 DNA-binding domain"/>
    <property type="match status" value="1"/>
</dbReference>